<evidence type="ECO:0000313" key="1">
    <source>
        <dbReference type="EMBL" id="KAL2047772.1"/>
    </source>
</evidence>
<gene>
    <name evidence="1" type="ORF">ABVK25_011384</name>
</gene>
<accession>A0ABR4APV2</accession>
<dbReference type="Proteomes" id="UP001590951">
    <property type="component" value="Unassembled WGS sequence"/>
</dbReference>
<name>A0ABR4APV2_9LECA</name>
<dbReference type="EMBL" id="JBHFEH010000095">
    <property type="protein sequence ID" value="KAL2047772.1"/>
    <property type="molecule type" value="Genomic_DNA"/>
</dbReference>
<sequence>MTLRRVIRLAIQQRAVSALAASFRRQRVRRQATAWEITDTPTEEVAQTQASQSPAHRTAQMFHKAFSVQSIPVGIEAPRPFPFVAVLCKTPPTALEIVATRASQVSLSAIHSFRSRILKHKHRPQAPRHLRATDPLRALRRLPSTTHLLQLHPQPALQHLLPQNHPPCHLTQQQSEPA</sequence>
<organism evidence="1 2">
    <name type="scientific">Lepraria finkii</name>
    <dbReference type="NCBI Taxonomy" id="1340010"/>
    <lineage>
        <taxon>Eukaryota</taxon>
        <taxon>Fungi</taxon>
        <taxon>Dikarya</taxon>
        <taxon>Ascomycota</taxon>
        <taxon>Pezizomycotina</taxon>
        <taxon>Lecanoromycetes</taxon>
        <taxon>OSLEUM clade</taxon>
        <taxon>Lecanoromycetidae</taxon>
        <taxon>Lecanorales</taxon>
        <taxon>Lecanorineae</taxon>
        <taxon>Stereocaulaceae</taxon>
        <taxon>Lepraria</taxon>
    </lineage>
</organism>
<keyword evidence="2" id="KW-1185">Reference proteome</keyword>
<comment type="caution">
    <text evidence="1">The sequence shown here is derived from an EMBL/GenBank/DDBJ whole genome shotgun (WGS) entry which is preliminary data.</text>
</comment>
<evidence type="ECO:0000313" key="2">
    <source>
        <dbReference type="Proteomes" id="UP001590951"/>
    </source>
</evidence>
<proteinExistence type="predicted"/>
<reference evidence="1 2" key="1">
    <citation type="submission" date="2024-09" db="EMBL/GenBank/DDBJ databases">
        <title>Rethinking Asexuality: The Enigmatic Case of Functional Sexual Genes in Lepraria (Stereocaulaceae).</title>
        <authorList>
            <person name="Doellman M."/>
            <person name="Sun Y."/>
            <person name="Barcenas-Pena A."/>
            <person name="Lumbsch H.T."/>
            <person name="Grewe F."/>
        </authorList>
    </citation>
    <scope>NUCLEOTIDE SEQUENCE [LARGE SCALE GENOMIC DNA]</scope>
    <source>
        <strain evidence="1 2">Grewe 0041</strain>
    </source>
</reference>
<protein>
    <submittedName>
        <fullName evidence="1">Uncharacterized protein</fullName>
    </submittedName>
</protein>